<sequence>MTDKHKADLDRVSGQNSFTDFARGIEDKPKSGGFLNNIMRSAVDSTAYGHSMHGRTQFEDYHLNRMVDIVEATDPEDLESSGKALWDARDAIKSAATELGGHIENVTWVGESGDAFRTWGRSLVTNTHALSDFAGGAGDQITAAAVGLASVRNAMPPRDPRSTPKAPTAFPKAKQVKTNDAYTAAVHQESNRQEAINQMNRLSSYYAVSRDELATLNETAPTFESMPDVGVPKPKGGSIWDSGSASNAAAVGHTSVAASSAHHSSATPATHTVGHQTTDTPAPVTHTPGTVPHADTPTAPAHTHIDTVGTLPTTTVPSTGHNPPATGSPSVGGGASTIEPSPVGPLPVSGRGISGAGGMRGTLGTQGRAGTSGMGESGTGRTSGRGTTGQMGRATETAGRSLTKGSGAGGKASAMGRGVTGGTPRATGTRAGGGPSTGAGRSNGVVGGRPTSATGSGKNGSRIPRGNVIGAEEETGARPATGRPGQRGVFGAAESTGRTGANSPTSRAGTGSSEAVTGRPAATNSAARAERNGMTRGGSGLVRGTGGHGRSRDREHDEGTARPDYLVEDEETHLPDEPRRDVPPVVD</sequence>
<dbReference type="EMBL" id="LAVA02000053">
    <property type="protein sequence ID" value="OIJ65652.1"/>
    <property type="molecule type" value="Genomic_DNA"/>
</dbReference>
<feature type="compositionally biased region" description="Gly residues" evidence="1">
    <location>
        <begin position="352"/>
        <end position="361"/>
    </location>
</feature>
<proteinExistence type="predicted"/>
<gene>
    <name evidence="2" type="ORF">WN71_022470</name>
</gene>
<evidence type="ECO:0000313" key="3">
    <source>
        <dbReference type="Proteomes" id="UP000034196"/>
    </source>
</evidence>
<feature type="compositionally biased region" description="Basic and acidic residues" evidence="1">
    <location>
        <begin position="572"/>
        <end position="587"/>
    </location>
</feature>
<reference evidence="2" key="1">
    <citation type="submission" date="2016-10" db="EMBL/GenBank/DDBJ databases">
        <title>Genome sequence of Streptomyces mangrovisoli MUSC 149.</title>
        <authorList>
            <person name="Lee L.-H."/>
            <person name="Ser H.-L."/>
        </authorList>
    </citation>
    <scope>NUCLEOTIDE SEQUENCE [LARGE SCALE GENOMIC DNA]</scope>
    <source>
        <strain evidence="2">MUSC 149</strain>
    </source>
</reference>
<dbReference type="RefSeq" id="WP_046584728.1">
    <property type="nucleotide sequence ID" value="NZ_LAVA02000053.1"/>
</dbReference>
<dbReference type="OrthoDB" id="4337967at2"/>
<feature type="compositionally biased region" description="Polar residues" evidence="1">
    <location>
        <begin position="496"/>
        <end position="515"/>
    </location>
</feature>
<keyword evidence="3" id="KW-1185">Reference proteome</keyword>
<feature type="compositionally biased region" description="Low complexity" evidence="1">
    <location>
        <begin position="248"/>
        <end position="273"/>
    </location>
</feature>
<feature type="compositionally biased region" description="Gly residues" evidence="1">
    <location>
        <begin position="370"/>
        <end position="389"/>
    </location>
</feature>
<feature type="compositionally biased region" description="Polar residues" evidence="1">
    <location>
        <begin position="310"/>
        <end position="329"/>
    </location>
</feature>
<comment type="caution">
    <text evidence="2">The sequence shown here is derived from an EMBL/GenBank/DDBJ whole genome shotgun (WGS) entry which is preliminary data.</text>
</comment>
<feature type="compositionally biased region" description="Low complexity" evidence="1">
    <location>
        <begin position="411"/>
        <end position="429"/>
    </location>
</feature>
<dbReference type="STRING" id="1428628.WN71_022470"/>
<name>A0A1J4NVW7_9ACTN</name>
<feature type="region of interest" description="Disordered" evidence="1">
    <location>
        <begin position="222"/>
        <end position="587"/>
    </location>
</feature>
<accession>A0A1J4NVW7</accession>
<evidence type="ECO:0008006" key="4">
    <source>
        <dbReference type="Google" id="ProtNLM"/>
    </source>
</evidence>
<evidence type="ECO:0000313" key="2">
    <source>
        <dbReference type="EMBL" id="OIJ65652.1"/>
    </source>
</evidence>
<evidence type="ECO:0000256" key="1">
    <source>
        <dbReference type="SAM" id="MobiDB-lite"/>
    </source>
</evidence>
<feature type="compositionally biased region" description="Gly residues" evidence="1">
    <location>
        <begin position="535"/>
        <end position="548"/>
    </location>
</feature>
<protein>
    <recommendedName>
        <fullName evidence="4">PPE family domain-containing protein</fullName>
    </recommendedName>
</protein>
<dbReference type="AlphaFoldDB" id="A0A1J4NVW7"/>
<dbReference type="Proteomes" id="UP000034196">
    <property type="component" value="Unassembled WGS sequence"/>
</dbReference>
<organism evidence="2 3">
    <name type="scientific">Streptomyces mangrovisoli</name>
    <dbReference type="NCBI Taxonomy" id="1428628"/>
    <lineage>
        <taxon>Bacteria</taxon>
        <taxon>Bacillati</taxon>
        <taxon>Actinomycetota</taxon>
        <taxon>Actinomycetes</taxon>
        <taxon>Kitasatosporales</taxon>
        <taxon>Streptomycetaceae</taxon>
        <taxon>Streptomyces</taxon>
    </lineage>
</organism>
<feature type="compositionally biased region" description="Basic and acidic residues" evidence="1">
    <location>
        <begin position="550"/>
        <end position="561"/>
    </location>
</feature>